<protein>
    <submittedName>
        <fullName evidence="1">Uncharacterized protein</fullName>
    </submittedName>
</protein>
<gene>
    <name evidence="1" type="ORF">QR680_016956</name>
</gene>
<proteinExistence type="predicted"/>
<sequence length="123" mass="13884">MMHGPHVRVFHQGRLRIFSTKYATLMGRVPILSTSLSIIPLISEMSSHLNSAMEEREVDEVTIHDGSSSADSFETFFTFVSDQLKELPPKLQAKAKREIVLVAEDTYGKILADEKAARQEHQQ</sequence>
<keyword evidence="2" id="KW-1185">Reference proteome</keyword>
<evidence type="ECO:0000313" key="2">
    <source>
        <dbReference type="Proteomes" id="UP001175271"/>
    </source>
</evidence>
<dbReference type="EMBL" id="JAUCMV010000004">
    <property type="protein sequence ID" value="KAK0403500.1"/>
    <property type="molecule type" value="Genomic_DNA"/>
</dbReference>
<dbReference type="Proteomes" id="UP001175271">
    <property type="component" value="Unassembled WGS sequence"/>
</dbReference>
<dbReference type="AlphaFoldDB" id="A0AA39HDA8"/>
<comment type="caution">
    <text evidence="1">The sequence shown here is derived from an EMBL/GenBank/DDBJ whole genome shotgun (WGS) entry which is preliminary data.</text>
</comment>
<accession>A0AA39HDA8</accession>
<evidence type="ECO:0000313" key="1">
    <source>
        <dbReference type="EMBL" id="KAK0403500.1"/>
    </source>
</evidence>
<reference evidence="1" key="1">
    <citation type="submission" date="2023-06" db="EMBL/GenBank/DDBJ databases">
        <title>Genomic analysis of the entomopathogenic nematode Steinernema hermaphroditum.</title>
        <authorList>
            <person name="Schwarz E.M."/>
            <person name="Heppert J.K."/>
            <person name="Baniya A."/>
            <person name="Schwartz H.T."/>
            <person name="Tan C.-H."/>
            <person name="Antoshechkin I."/>
            <person name="Sternberg P.W."/>
            <person name="Goodrich-Blair H."/>
            <person name="Dillman A.R."/>
        </authorList>
    </citation>
    <scope>NUCLEOTIDE SEQUENCE</scope>
    <source>
        <strain evidence="1">PS9179</strain>
        <tissue evidence="1">Whole animal</tissue>
    </source>
</reference>
<organism evidence="1 2">
    <name type="scientific">Steinernema hermaphroditum</name>
    <dbReference type="NCBI Taxonomy" id="289476"/>
    <lineage>
        <taxon>Eukaryota</taxon>
        <taxon>Metazoa</taxon>
        <taxon>Ecdysozoa</taxon>
        <taxon>Nematoda</taxon>
        <taxon>Chromadorea</taxon>
        <taxon>Rhabditida</taxon>
        <taxon>Tylenchina</taxon>
        <taxon>Panagrolaimomorpha</taxon>
        <taxon>Strongyloidoidea</taxon>
        <taxon>Steinernematidae</taxon>
        <taxon>Steinernema</taxon>
    </lineage>
</organism>
<name>A0AA39HDA8_9BILA</name>